<name>A0A9D9HVT5_9BACT</name>
<comment type="subcellular location">
    <subcellularLocation>
        <location evidence="1">Cell inner membrane</location>
    </subcellularLocation>
</comment>
<dbReference type="CDD" id="cd07984">
    <property type="entry name" value="LPLAT_LABLAT-like"/>
    <property type="match status" value="1"/>
</dbReference>
<dbReference type="Proteomes" id="UP000823641">
    <property type="component" value="Unassembled WGS sequence"/>
</dbReference>
<evidence type="ECO:0000313" key="9">
    <source>
        <dbReference type="Proteomes" id="UP000823641"/>
    </source>
</evidence>
<sequence>MHKLLYGVIWLVSCLPLGFHYAVSDLIIYPVLYYIVRYRRKLVRKNLSLCFTEWDEQQLRKKEKEFYHFFADLLVEIPHFLHMSRKEGFRRIQLENWELVEKLTEQYGGCILMTSHYGNWEWLAFVQQFITVEKGQFYNIYRRLDNKAFDHYMYEQRKRHGAENIEKHNLLRQMVVARKEGIKGHYGMIADQSPSWHNIHYWTTFLGRPTAILTGSETLARKFKYPVFYAENKRVKRGYYHCKLYLLAEQSDQTPEFEITEQYARLLEKTIQEEPAYWLWTHNRWKHQPPTP</sequence>
<reference evidence="8" key="1">
    <citation type="submission" date="2020-10" db="EMBL/GenBank/DDBJ databases">
        <authorList>
            <person name="Gilroy R."/>
        </authorList>
    </citation>
    <scope>NUCLEOTIDE SEQUENCE</scope>
    <source>
        <strain evidence="8">G3-3990</strain>
    </source>
</reference>
<proteinExistence type="predicted"/>
<keyword evidence="7" id="KW-1133">Transmembrane helix</keyword>
<evidence type="ECO:0000256" key="7">
    <source>
        <dbReference type="SAM" id="Phobius"/>
    </source>
</evidence>
<evidence type="ECO:0000313" key="8">
    <source>
        <dbReference type="EMBL" id="MBO8460753.1"/>
    </source>
</evidence>
<dbReference type="InterPro" id="IPR004960">
    <property type="entry name" value="LipA_acyltrans"/>
</dbReference>
<keyword evidence="3" id="KW-0997">Cell inner membrane</keyword>
<evidence type="ECO:0000256" key="4">
    <source>
        <dbReference type="ARBA" id="ARBA00022679"/>
    </source>
</evidence>
<protein>
    <submittedName>
        <fullName evidence="8">Lysophospholipid acyltransferase family protein</fullName>
    </submittedName>
</protein>
<reference evidence="8" key="2">
    <citation type="journal article" date="2021" name="PeerJ">
        <title>Extensive microbial diversity within the chicken gut microbiome revealed by metagenomics and culture.</title>
        <authorList>
            <person name="Gilroy R."/>
            <person name="Ravi A."/>
            <person name="Getino M."/>
            <person name="Pursley I."/>
            <person name="Horton D.L."/>
            <person name="Alikhan N.F."/>
            <person name="Baker D."/>
            <person name="Gharbi K."/>
            <person name="Hall N."/>
            <person name="Watson M."/>
            <person name="Adriaenssens E.M."/>
            <person name="Foster-Nyarko E."/>
            <person name="Jarju S."/>
            <person name="Secka A."/>
            <person name="Antonio M."/>
            <person name="Oren A."/>
            <person name="Chaudhuri R.R."/>
            <person name="La Ragione R."/>
            <person name="Hildebrand F."/>
            <person name="Pallen M.J."/>
        </authorList>
    </citation>
    <scope>NUCLEOTIDE SEQUENCE</scope>
    <source>
        <strain evidence="8">G3-3990</strain>
    </source>
</reference>
<dbReference type="GO" id="GO:0016746">
    <property type="term" value="F:acyltransferase activity"/>
    <property type="evidence" value="ECO:0007669"/>
    <property type="project" value="UniProtKB-KW"/>
</dbReference>
<dbReference type="GO" id="GO:0009247">
    <property type="term" value="P:glycolipid biosynthetic process"/>
    <property type="evidence" value="ECO:0007669"/>
    <property type="project" value="UniProtKB-ARBA"/>
</dbReference>
<evidence type="ECO:0000256" key="5">
    <source>
        <dbReference type="ARBA" id="ARBA00023136"/>
    </source>
</evidence>
<gene>
    <name evidence="8" type="ORF">IAA73_10570</name>
</gene>
<keyword evidence="2" id="KW-1003">Cell membrane</keyword>
<accession>A0A9D9HVT5</accession>
<evidence type="ECO:0000256" key="2">
    <source>
        <dbReference type="ARBA" id="ARBA00022475"/>
    </source>
</evidence>
<dbReference type="Pfam" id="PF03279">
    <property type="entry name" value="Lip_A_acyltrans"/>
    <property type="match status" value="1"/>
</dbReference>
<dbReference type="EMBL" id="JADIMG010000097">
    <property type="protein sequence ID" value="MBO8460753.1"/>
    <property type="molecule type" value="Genomic_DNA"/>
</dbReference>
<keyword evidence="4" id="KW-0808">Transferase</keyword>
<keyword evidence="7" id="KW-0812">Transmembrane</keyword>
<dbReference type="GO" id="GO:0005886">
    <property type="term" value="C:plasma membrane"/>
    <property type="evidence" value="ECO:0007669"/>
    <property type="project" value="UniProtKB-SubCell"/>
</dbReference>
<organism evidence="8 9">
    <name type="scientific">Candidatus Gallipaludibacter merdavium</name>
    <dbReference type="NCBI Taxonomy" id="2840839"/>
    <lineage>
        <taxon>Bacteria</taxon>
        <taxon>Pseudomonadati</taxon>
        <taxon>Bacteroidota</taxon>
        <taxon>Bacteroidia</taxon>
        <taxon>Bacteroidales</taxon>
        <taxon>Candidatus Gallipaludibacter</taxon>
    </lineage>
</organism>
<evidence type="ECO:0000256" key="1">
    <source>
        <dbReference type="ARBA" id="ARBA00004533"/>
    </source>
</evidence>
<comment type="caution">
    <text evidence="8">The sequence shown here is derived from an EMBL/GenBank/DDBJ whole genome shotgun (WGS) entry which is preliminary data.</text>
</comment>
<evidence type="ECO:0000256" key="3">
    <source>
        <dbReference type="ARBA" id="ARBA00022519"/>
    </source>
</evidence>
<keyword evidence="6 8" id="KW-0012">Acyltransferase</keyword>
<feature type="transmembrane region" description="Helical" evidence="7">
    <location>
        <begin position="6"/>
        <end position="36"/>
    </location>
</feature>
<dbReference type="PANTHER" id="PTHR30606:SF10">
    <property type="entry name" value="PHOSPHATIDYLINOSITOL MANNOSIDE ACYLTRANSFERASE"/>
    <property type="match status" value="1"/>
</dbReference>
<evidence type="ECO:0000256" key="6">
    <source>
        <dbReference type="ARBA" id="ARBA00023315"/>
    </source>
</evidence>
<dbReference type="AlphaFoldDB" id="A0A9D9HVT5"/>
<dbReference type="PANTHER" id="PTHR30606">
    <property type="entry name" value="LIPID A BIOSYNTHESIS LAUROYL ACYLTRANSFERASE"/>
    <property type="match status" value="1"/>
</dbReference>
<keyword evidence="5 7" id="KW-0472">Membrane</keyword>